<proteinExistence type="predicted"/>
<dbReference type="Proteomes" id="UP001212263">
    <property type="component" value="Unassembled WGS sequence"/>
</dbReference>
<organism evidence="1 2">
    <name type="scientific">Odoribacter splanchnicus</name>
    <dbReference type="NCBI Taxonomy" id="28118"/>
    <lineage>
        <taxon>Bacteria</taxon>
        <taxon>Pseudomonadati</taxon>
        <taxon>Bacteroidota</taxon>
        <taxon>Bacteroidia</taxon>
        <taxon>Bacteroidales</taxon>
        <taxon>Odoribacteraceae</taxon>
        <taxon>Odoribacter</taxon>
    </lineage>
</organism>
<protein>
    <submittedName>
        <fullName evidence="1">Uncharacterized protein</fullName>
    </submittedName>
</protein>
<accession>A0AAW6FGJ2</accession>
<evidence type="ECO:0000313" key="2">
    <source>
        <dbReference type="Proteomes" id="UP001212263"/>
    </source>
</evidence>
<name>A0AAW6FGJ2_9BACT</name>
<evidence type="ECO:0000313" key="1">
    <source>
        <dbReference type="EMBL" id="MDB9222475.1"/>
    </source>
</evidence>
<comment type="caution">
    <text evidence="1">The sequence shown here is derived from an EMBL/GenBank/DDBJ whole genome shotgun (WGS) entry which is preliminary data.</text>
</comment>
<dbReference type="RefSeq" id="WP_234100978.1">
    <property type="nucleotide sequence ID" value="NZ_JAQMRB010000020.1"/>
</dbReference>
<sequence length="111" mass="11995">MSDGFPISRLSVCRMNRSAWLSVVRLACRLSYQLAVLLTYQPGGLSAYRLIGHQTGLPDGLPGVRQTGLSTNHAANKQVYSGTCITSPASGSKWHRVVAVGTAKILFAMRF</sequence>
<reference evidence="1" key="1">
    <citation type="submission" date="2023-01" db="EMBL/GenBank/DDBJ databases">
        <title>Human gut microbiome strain richness.</title>
        <authorList>
            <person name="Chen-Liaw A."/>
        </authorList>
    </citation>
    <scope>NUCLEOTIDE SEQUENCE</scope>
    <source>
        <strain evidence="1">RTP21484st1_B7_RTP21484_190118</strain>
    </source>
</reference>
<dbReference type="AlphaFoldDB" id="A0AAW6FGJ2"/>
<dbReference type="EMBL" id="JAQMRD010000005">
    <property type="protein sequence ID" value="MDB9222475.1"/>
    <property type="molecule type" value="Genomic_DNA"/>
</dbReference>
<gene>
    <name evidence="1" type="ORF">PN645_05575</name>
</gene>